<keyword evidence="15" id="KW-1185">Reference proteome</keyword>
<feature type="binding site" evidence="13">
    <location>
        <position position="335"/>
    </location>
    <ligand>
        <name>substrate</name>
    </ligand>
</feature>
<dbReference type="PROSITE" id="PS00532">
    <property type="entry name" value="PEPCK_ATP"/>
    <property type="match status" value="1"/>
</dbReference>
<keyword evidence="4 13" id="KW-0312">Gluconeogenesis</keyword>
<feature type="binding site" evidence="13">
    <location>
        <position position="215"/>
    </location>
    <ligand>
        <name>ATP</name>
        <dbReference type="ChEBI" id="CHEBI:30616"/>
    </ligand>
</feature>
<feature type="binding site" evidence="13">
    <location>
        <position position="234"/>
    </location>
    <ligand>
        <name>ATP</name>
        <dbReference type="ChEBI" id="CHEBI:30616"/>
    </ligand>
</feature>
<sequence>MTVMNVEKKVAKHMDLSKYGIKNVTEVIRNPSYEFLFEEETKPGLEGYEKGVVTELGSVAVDTGIFTGRSPKDKFIVKDDTTKDTLWWADQGKNDNKAIGQEAWNDLKELVTEQLSGKRLFVIDGYCGANPDTRLCIRVITEVAWQAHFVKNMFIRPSEEELENFEPDFVVMNGAKCTNPKWEEHSMNSENFTVFNLTEKMQLIGGTWYGGEMKKGMFAMMNYFLPLKDIASMHCSANMGENGDVAVFFGLSGTGKTTLSTDPKRALIGDDEHGWDDNGVFNFEGGCYAKTINLSKEAEPDIYNAIRRDALLENVTVRGDGSIDFDDNSKTENTRVSYPIYHIENIVKPVSKGGHANKVIFLSADAFGVLPPVSKLTPEQTKYHFLSGFTAKLAGTERGITEPTPTFSACFGNAFLTLHPTKYAEVLVKRMEAAGAEAYLVNTGWNGSGKRISIKDTRGIIDAILDGSIDKAETKHIPIFNLEVPTALPGVDPAILDPRDTYTDPLQWESKAKDLAERFINNFDKYTDTDEGASLVSAGPQLD</sequence>
<evidence type="ECO:0000256" key="9">
    <source>
        <dbReference type="ARBA" id="ARBA00022840"/>
    </source>
</evidence>
<evidence type="ECO:0000256" key="10">
    <source>
        <dbReference type="ARBA" id="ARBA00023211"/>
    </source>
</evidence>
<feature type="binding site" evidence="13">
    <location>
        <position position="457"/>
    </location>
    <ligand>
        <name>ATP</name>
        <dbReference type="ChEBI" id="CHEBI:30616"/>
    </ligand>
</feature>
<dbReference type="GO" id="GO:0005524">
    <property type="term" value="F:ATP binding"/>
    <property type="evidence" value="ECO:0007669"/>
    <property type="project" value="UniProtKB-UniRule"/>
</dbReference>
<feature type="binding site" evidence="13">
    <location>
        <position position="215"/>
    </location>
    <ligand>
        <name>Mn(2+)</name>
        <dbReference type="ChEBI" id="CHEBI:29035"/>
    </ligand>
</feature>
<comment type="function">
    <text evidence="13">Involved in the gluconeogenesis. Catalyzes the conversion of oxaloacetate (OAA) to phosphoenolpyruvate (PEP) through direct phosphoryl transfer between the nucleoside triphosphate and OAA.</text>
</comment>
<dbReference type="CDD" id="cd00484">
    <property type="entry name" value="PEPCK_ATP"/>
    <property type="match status" value="1"/>
</dbReference>
<comment type="cofactor">
    <cofactor evidence="13">
        <name>Mn(2+)</name>
        <dbReference type="ChEBI" id="CHEBI:29035"/>
    </cofactor>
    <text evidence="13">Binds 1 Mn(2+) ion per subunit.</text>
</comment>
<dbReference type="InterPro" id="IPR001272">
    <property type="entry name" value="PEP_carboxykinase_ATP"/>
</dbReference>
<comment type="pathway">
    <text evidence="1 13">Carbohydrate biosynthesis; gluconeogenesis.</text>
</comment>
<dbReference type="HAMAP" id="MF_00453">
    <property type="entry name" value="PEPCK_ATP"/>
    <property type="match status" value="1"/>
</dbReference>
<dbReference type="InterPro" id="IPR008210">
    <property type="entry name" value="PEP_carboxykinase_N"/>
</dbReference>
<keyword evidence="11 13" id="KW-0456">Lyase</keyword>
<dbReference type="GO" id="GO:0005829">
    <property type="term" value="C:cytosol"/>
    <property type="evidence" value="ECO:0007669"/>
    <property type="project" value="TreeGrafter"/>
</dbReference>
<feature type="binding site" evidence="13">
    <location>
        <position position="335"/>
    </location>
    <ligand>
        <name>ATP</name>
        <dbReference type="ChEBI" id="CHEBI:30616"/>
    </ligand>
</feature>
<keyword evidence="7 13" id="KW-0547">Nucleotide-binding</keyword>
<dbReference type="NCBIfam" id="NF006821">
    <property type="entry name" value="PRK09344.1-3"/>
    <property type="match status" value="1"/>
</dbReference>
<name>L8J3E9_9GAMM</name>
<keyword evidence="8 13" id="KW-0210">Decarboxylase</keyword>
<dbReference type="InterPro" id="IPR015994">
    <property type="entry name" value="PEPCK_ATP_CS"/>
</dbReference>
<dbReference type="Gene3D" id="3.40.449.10">
    <property type="entry name" value="Phosphoenolpyruvate Carboxykinase, domain 1"/>
    <property type="match status" value="1"/>
</dbReference>
<evidence type="ECO:0000256" key="13">
    <source>
        <dbReference type="HAMAP-Rule" id="MF_00453"/>
    </source>
</evidence>
<dbReference type="GO" id="GO:0006094">
    <property type="term" value="P:gluconeogenesis"/>
    <property type="evidence" value="ECO:0007669"/>
    <property type="project" value="UniProtKB-UniRule"/>
</dbReference>
<feature type="binding site" evidence="13">
    <location>
        <begin position="451"/>
        <end position="452"/>
    </location>
    <ligand>
        <name>ATP</name>
        <dbReference type="ChEBI" id="CHEBI:30616"/>
    </ligand>
</feature>
<feature type="binding site" evidence="13">
    <location>
        <begin position="250"/>
        <end position="258"/>
    </location>
    <ligand>
        <name>ATP</name>
        <dbReference type="ChEBI" id="CHEBI:30616"/>
    </ligand>
</feature>
<evidence type="ECO:0000256" key="12">
    <source>
        <dbReference type="ARBA" id="ARBA00047371"/>
    </source>
</evidence>
<feature type="binding site" evidence="13">
    <location>
        <position position="299"/>
    </location>
    <ligand>
        <name>ATP</name>
        <dbReference type="ChEBI" id="CHEBI:30616"/>
    </ligand>
</feature>
<evidence type="ECO:0000256" key="8">
    <source>
        <dbReference type="ARBA" id="ARBA00022793"/>
    </source>
</evidence>
<comment type="catalytic activity">
    <reaction evidence="12 13">
        <text>oxaloacetate + ATP = phosphoenolpyruvate + ADP + CO2</text>
        <dbReference type="Rhea" id="RHEA:18617"/>
        <dbReference type="ChEBI" id="CHEBI:16452"/>
        <dbReference type="ChEBI" id="CHEBI:16526"/>
        <dbReference type="ChEBI" id="CHEBI:30616"/>
        <dbReference type="ChEBI" id="CHEBI:58702"/>
        <dbReference type="ChEBI" id="CHEBI:456216"/>
        <dbReference type="EC" id="4.1.1.49"/>
    </reaction>
</comment>
<dbReference type="NCBIfam" id="TIGR00224">
    <property type="entry name" value="pckA"/>
    <property type="match status" value="1"/>
</dbReference>
<feature type="binding site" evidence="13">
    <location>
        <position position="234"/>
    </location>
    <ligand>
        <name>Mn(2+)</name>
        <dbReference type="ChEBI" id="CHEBI:29035"/>
    </ligand>
</feature>
<evidence type="ECO:0000313" key="14">
    <source>
        <dbReference type="EMBL" id="ELR63271.1"/>
    </source>
</evidence>
<feature type="binding site" evidence="13">
    <location>
        <position position="271"/>
    </location>
    <ligand>
        <name>Mn(2+)</name>
        <dbReference type="ChEBI" id="CHEBI:29035"/>
    </ligand>
</feature>
<dbReference type="NCBIfam" id="NF006820">
    <property type="entry name" value="PRK09344.1-2"/>
    <property type="match status" value="1"/>
</dbReference>
<comment type="subunit">
    <text evidence="13">Monomer.</text>
</comment>
<dbReference type="SUPFAM" id="SSF68923">
    <property type="entry name" value="PEP carboxykinase N-terminal domain"/>
    <property type="match status" value="1"/>
</dbReference>
<evidence type="ECO:0000256" key="3">
    <source>
        <dbReference type="ARBA" id="ARBA00012363"/>
    </source>
</evidence>
<keyword evidence="10 13" id="KW-0464">Manganese</keyword>
<accession>L8J3E9</accession>
<evidence type="ECO:0000256" key="1">
    <source>
        <dbReference type="ARBA" id="ARBA00004742"/>
    </source>
</evidence>
<dbReference type="PATRIC" id="fig|1056511.3.peg.4781"/>
<organism evidence="14 15">
    <name type="scientific">Photobacterium marinum</name>
    <dbReference type="NCBI Taxonomy" id="1056511"/>
    <lineage>
        <taxon>Bacteria</taxon>
        <taxon>Pseudomonadati</taxon>
        <taxon>Pseudomonadota</taxon>
        <taxon>Gammaproteobacteria</taxon>
        <taxon>Vibrionales</taxon>
        <taxon>Vibrionaceae</taxon>
        <taxon>Photobacterium</taxon>
    </lineage>
</organism>
<evidence type="ECO:0000256" key="6">
    <source>
        <dbReference type="ARBA" id="ARBA00022723"/>
    </source>
</evidence>
<dbReference type="GO" id="GO:0046872">
    <property type="term" value="F:metal ion binding"/>
    <property type="evidence" value="ECO:0007669"/>
    <property type="project" value="UniProtKB-KW"/>
</dbReference>
<dbReference type="GO" id="GO:0016301">
    <property type="term" value="F:kinase activity"/>
    <property type="evidence" value="ECO:0007669"/>
    <property type="project" value="UniProtKB-KW"/>
</dbReference>
<feature type="binding site" evidence="13">
    <location>
        <position position="215"/>
    </location>
    <ligand>
        <name>substrate</name>
    </ligand>
</feature>
<keyword evidence="14" id="KW-0808">Transferase</keyword>
<evidence type="ECO:0000256" key="11">
    <source>
        <dbReference type="ARBA" id="ARBA00023239"/>
    </source>
</evidence>
<dbReference type="PANTHER" id="PTHR30031:SF0">
    <property type="entry name" value="PHOSPHOENOLPYRUVATE CARBOXYKINASE (ATP)"/>
    <property type="match status" value="1"/>
</dbReference>
<dbReference type="UniPathway" id="UPA00138"/>
<protein>
    <recommendedName>
        <fullName evidence="3 13">Phosphoenolpyruvate carboxykinase (ATP)</fullName>
        <shortName evidence="13">PCK</shortName>
        <shortName evidence="13">PEP carboxykinase</shortName>
        <shortName evidence="13">PEPCK</shortName>
        <ecNumber evidence="3 13">4.1.1.49</ecNumber>
    </recommendedName>
</protein>
<keyword evidence="9 13" id="KW-0067">ATP-binding</keyword>
<keyword evidence="5 13" id="KW-0963">Cytoplasm</keyword>
<dbReference type="EMBL" id="AMZO01000045">
    <property type="protein sequence ID" value="ELR63271.1"/>
    <property type="molecule type" value="Genomic_DNA"/>
</dbReference>
<comment type="caution">
    <text evidence="14">The sequence shown here is derived from an EMBL/GenBank/DDBJ whole genome shotgun (WGS) entry which is preliminary data.</text>
</comment>
<dbReference type="OrthoDB" id="9806325at2"/>
<evidence type="ECO:0000256" key="5">
    <source>
        <dbReference type="ARBA" id="ARBA00022490"/>
    </source>
</evidence>
<dbReference type="GO" id="GO:0004612">
    <property type="term" value="F:phosphoenolpyruvate carboxykinase (ATP) activity"/>
    <property type="evidence" value="ECO:0007669"/>
    <property type="project" value="UniProtKB-UniRule"/>
</dbReference>
<dbReference type="SUPFAM" id="SSF53795">
    <property type="entry name" value="PEP carboxykinase-like"/>
    <property type="match status" value="1"/>
</dbReference>
<proteinExistence type="inferred from homology"/>
<gene>
    <name evidence="13" type="primary">pckA</name>
    <name evidence="14" type="ORF">C942_03968</name>
</gene>
<evidence type="ECO:0000256" key="7">
    <source>
        <dbReference type="ARBA" id="ARBA00022741"/>
    </source>
</evidence>
<evidence type="ECO:0000256" key="2">
    <source>
        <dbReference type="ARBA" id="ARBA00006052"/>
    </source>
</evidence>
<comment type="similarity">
    <text evidence="2 13">Belongs to the phosphoenolpyruvate carboxykinase (ATP) family.</text>
</comment>
<dbReference type="PIRSF" id="PIRSF006294">
    <property type="entry name" value="PEP_crbxkin"/>
    <property type="match status" value="1"/>
</dbReference>
<evidence type="ECO:0000256" key="4">
    <source>
        <dbReference type="ARBA" id="ARBA00022432"/>
    </source>
</evidence>
<feature type="binding site" evidence="13">
    <location>
        <position position="209"/>
    </location>
    <ligand>
        <name>substrate</name>
    </ligand>
</feature>
<dbReference type="Gene3D" id="3.90.228.20">
    <property type="match status" value="1"/>
</dbReference>
<keyword evidence="6 13" id="KW-0479">Metal-binding</keyword>
<comment type="subcellular location">
    <subcellularLocation>
        <location evidence="13">Cytoplasm</location>
    </subcellularLocation>
</comment>
<keyword evidence="14" id="KW-0670">Pyruvate</keyword>
<feature type="binding site" evidence="13">
    <location>
        <position position="69"/>
    </location>
    <ligand>
        <name>substrate</name>
    </ligand>
</feature>
<keyword evidence="14" id="KW-0418">Kinase</keyword>
<dbReference type="Gene3D" id="2.170.8.10">
    <property type="entry name" value="Phosphoenolpyruvate Carboxykinase, domain 2"/>
    <property type="match status" value="1"/>
</dbReference>
<dbReference type="RefSeq" id="WP_007471102.1">
    <property type="nucleotide sequence ID" value="NZ_AMZO01000045.1"/>
</dbReference>
<dbReference type="Pfam" id="PF01293">
    <property type="entry name" value="PEPCK_ATP"/>
    <property type="match status" value="1"/>
</dbReference>
<dbReference type="NCBIfam" id="NF006819">
    <property type="entry name" value="PRK09344.1-1"/>
    <property type="match status" value="1"/>
</dbReference>
<dbReference type="InterPro" id="IPR013035">
    <property type="entry name" value="PEP_carboxykinase_C"/>
</dbReference>
<dbReference type="FunFam" id="2.170.8.10:FF:000001">
    <property type="entry name" value="Phosphoenolpyruvate carboxykinase (ATP)"/>
    <property type="match status" value="1"/>
</dbReference>
<dbReference type="EC" id="4.1.1.49" evidence="3 13"/>
<reference evidence="14 15" key="1">
    <citation type="submission" date="2012-12" db="EMBL/GenBank/DDBJ databases">
        <title>Genome Assembly of Photobacterium sp. AK15.</title>
        <authorList>
            <person name="Khatri I."/>
            <person name="Vaidya B."/>
            <person name="Srinivas T.N.R."/>
            <person name="Subramanian S."/>
            <person name="Pinnaka A."/>
        </authorList>
    </citation>
    <scope>NUCLEOTIDE SEQUENCE [LARGE SCALE GENOMIC DNA]</scope>
    <source>
        <strain evidence="14 15">AK15</strain>
    </source>
</reference>
<dbReference type="PANTHER" id="PTHR30031">
    <property type="entry name" value="PHOSPHOENOLPYRUVATE CARBOXYKINASE ATP"/>
    <property type="match status" value="1"/>
</dbReference>
<dbReference type="FunFam" id="3.40.449.10:FF:000001">
    <property type="entry name" value="Phosphoenolpyruvate carboxykinase (ATP)"/>
    <property type="match status" value="1"/>
</dbReference>
<dbReference type="Proteomes" id="UP000011134">
    <property type="component" value="Unassembled WGS sequence"/>
</dbReference>
<evidence type="ECO:0000313" key="15">
    <source>
        <dbReference type="Proteomes" id="UP000011134"/>
    </source>
</evidence>
<dbReference type="AlphaFoldDB" id="L8J3E9"/>